<dbReference type="SFLD" id="SFLDG00002">
    <property type="entry name" value="C1.7:_P-type_atpase_like"/>
    <property type="match status" value="1"/>
</dbReference>
<dbReference type="Gene3D" id="3.40.1110.10">
    <property type="entry name" value="Calcium-transporting ATPase, cytoplasmic domain N"/>
    <property type="match status" value="1"/>
</dbReference>
<accession>A0ABT0I2N4</accession>
<dbReference type="SUPFAM" id="SSF56784">
    <property type="entry name" value="HAD-like"/>
    <property type="match status" value="1"/>
</dbReference>
<feature type="transmembrane region" description="Helical" evidence="14">
    <location>
        <begin position="335"/>
        <end position="356"/>
    </location>
</feature>
<dbReference type="PROSITE" id="PS00154">
    <property type="entry name" value="ATPASE_E1_E2"/>
    <property type="match status" value="1"/>
</dbReference>
<evidence type="ECO:0000256" key="12">
    <source>
        <dbReference type="ARBA" id="ARBA00023136"/>
    </source>
</evidence>
<keyword evidence="7" id="KW-0406">Ion transport</keyword>
<feature type="transmembrane region" description="Helical" evidence="14">
    <location>
        <begin position="671"/>
        <end position="692"/>
    </location>
</feature>
<keyword evidence="7" id="KW-0187">Copper transport</keyword>
<feature type="transmembrane region" description="Helical" evidence="14">
    <location>
        <begin position="157"/>
        <end position="174"/>
    </location>
</feature>
<evidence type="ECO:0000256" key="9">
    <source>
        <dbReference type="ARBA" id="ARBA00022967"/>
    </source>
</evidence>
<feature type="transmembrane region" description="Helical" evidence="14">
    <location>
        <begin position="308"/>
        <end position="329"/>
    </location>
</feature>
<comment type="similarity">
    <text evidence="2 14">Belongs to the cation transport ATPase (P-type) (TC 3.A.3) family. Type IB subfamily.</text>
</comment>
<evidence type="ECO:0000256" key="8">
    <source>
        <dbReference type="ARBA" id="ARBA00022840"/>
    </source>
</evidence>
<dbReference type="InterPro" id="IPR023299">
    <property type="entry name" value="ATPase_P-typ_cyto_dom_N"/>
</dbReference>
<dbReference type="Pfam" id="PF00122">
    <property type="entry name" value="E1-E2_ATPase"/>
    <property type="match status" value="1"/>
</dbReference>
<dbReference type="EC" id="7.2.2.8" evidence="3"/>
<feature type="transmembrane region" description="Helical" evidence="14">
    <location>
        <begin position="84"/>
        <end position="103"/>
    </location>
</feature>
<dbReference type="InterPro" id="IPR036412">
    <property type="entry name" value="HAD-like_sf"/>
</dbReference>
<evidence type="ECO:0000256" key="1">
    <source>
        <dbReference type="ARBA" id="ARBA00004127"/>
    </source>
</evidence>
<keyword evidence="14" id="KW-1003">Cell membrane</keyword>
<evidence type="ECO:0000259" key="15">
    <source>
        <dbReference type="Pfam" id="PF00122"/>
    </source>
</evidence>
<evidence type="ECO:0000256" key="3">
    <source>
        <dbReference type="ARBA" id="ARBA00012517"/>
    </source>
</evidence>
<evidence type="ECO:0000256" key="5">
    <source>
        <dbReference type="ARBA" id="ARBA00022723"/>
    </source>
</evidence>
<keyword evidence="6 14" id="KW-0547">Nucleotide-binding</keyword>
<dbReference type="InterPro" id="IPR059000">
    <property type="entry name" value="ATPase_P-type_domA"/>
</dbReference>
<comment type="subcellular location">
    <subcellularLocation>
        <location evidence="14">Cell membrane</location>
    </subcellularLocation>
    <subcellularLocation>
        <location evidence="1">Endomembrane system</location>
        <topology evidence="1">Multi-pass membrane protein</topology>
    </subcellularLocation>
</comment>
<keyword evidence="7" id="KW-0813">Transport</keyword>
<keyword evidence="16" id="KW-0378">Hydrolase</keyword>
<dbReference type="NCBIfam" id="TIGR01525">
    <property type="entry name" value="ATPase-IB_hvy"/>
    <property type="match status" value="1"/>
</dbReference>
<evidence type="ECO:0000313" key="16">
    <source>
        <dbReference type="EMBL" id="MCK8624964.1"/>
    </source>
</evidence>
<protein>
    <recommendedName>
        <fullName evidence="3">P-type Cu(+) transporter</fullName>
        <ecNumber evidence="3">7.2.2.8</ecNumber>
    </recommendedName>
</protein>
<evidence type="ECO:0000256" key="10">
    <source>
        <dbReference type="ARBA" id="ARBA00022989"/>
    </source>
</evidence>
<keyword evidence="4 14" id="KW-0812">Transmembrane</keyword>
<keyword evidence="10 14" id="KW-1133">Transmembrane helix</keyword>
<dbReference type="PANTHER" id="PTHR43520">
    <property type="entry name" value="ATP7, ISOFORM B"/>
    <property type="match status" value="1"/>
</dbReference>
<dbReference type="InterPro" id="IPR001757">
    <property type="entry name" value="P_typ_ATPase"/>
</dbReference>
<keyword evidence="8 14" id="KW-0067">ATP-binding</keyword>
<dbReference type="Proteomes" id="UP001522905">
    <property type="component" value="Unassembled WGS sequence"/>
</dbReference>
<evidence type="ECO:0000313" key="17">
    <source>
        <dbReference type="Proteomes" id="UP001522905"/>
    </source>
</evidence>
<evidence type="ECO:0000256" key="4">
    <source>
        <dbReference type="ARBA" id="ARBA00022692"/>
    </source>
</evidence>
<dbReference type="InterPro" id="IPR023298">
    <property type="entry name" value="ATPase_P-typ_TM_dom_sf"/>
</dbReference>
<dbReference type="GO" id="GO:0016787">
    <property type="term" value="F:hydrolase activity"/>
    <property type="evidence" value="ECO:0007669"/>
    <property type="project" value="UniProtKB-KW"/>
</dbReference>
<feature type="transmembrane region" description="Helical" evidence="14">
    <location>
        <begin position="59"/>
        <end position="78"/>
    </location>
</feature>
<dbReference type="Gene3D" id="3.40.50.1000">
    <property type="entry name" value="HAD superfamily/HAD-like"/>
    <property type="match status" value="1"/>
</dbReference>
<gene>
    <name evidence="16" type="ORF">LNP07_05470</name>
</gene>
<feature type="transmembrane region" description="Helical" evidence="14">
    <location>
        <begin position="643"/>
        <end position="665"/>
    </location>
</feature>
<dbReference type="SUPFAM" id="SSF81665">
    <property type="entry name" value="Calcium ATPase, transmembrane domain M"/>
    <property type="match status" value="1"/>
</dbReference>
<dbReference type="InterPro" id="IPR008250">
    <property type="entry name" value="ATPase_P-typ_transduc_dom_A_sf"/>
</dbReference>
<dbReference type="SFLD" id="SFLDS00003">
    <property type="entry name" value="Haloacid_Dehalogenase"/>
    <property type="match status" value="1"/>
</dbReference>
<dbReference type="NCBIfam" id="TIGR01494">
    <property type="entry name" value="ATPase_P-type"/>
    <property type="match status" value="1"/>
</dbReference>
<dbReference type="PRINTS" id="PR00120">
    <property type="entry name" value="HATPASE"/>
</dbReference>
<dbReference type="NCBIfam" id="TIGR01511">
    <property type="entry name" value="ATPase-IB1_Cu"/>
    <property type="match status" value="1"/>
</dbReference>
<keyword evidence="5 14" id="KW-0479">Metal-binding</keyword>
<dbReference type="PANTHER" id="PTHR43520:SF8">
    <property type="entry name" value="P-TYPE CU(+) TRANSPORTER"/>
    <property type="match status" value="1"/>
</dbReference>
<evidence type="ECO:0000256" key="14">
    <source>
        <dbReference type="RuleBase" id="RU362081"/>
    </source>
</evidence>
<dbReference type="InterPro" id="IPR027256">
    <property type="entry name" value="P-typ_ATPase_IB"/>
</dbReference>
<dbReference type="InterPro" id="IPR044492">
    <property type="entry name" value="P_typ_ATPase_HD_dom"/>
</dbReference>
<feature type="domain" description="P-type ATPase A" evidence="15">
    <location>
        <begin position="192"/>
        <end position="292"/>
    </location>
</feature>
<organism evidence="16 17">
    <name type="scientific">Apilactobacillus xinyiensis</name>
    <dbReference type="NCBI Taxonomy" id="2841032"/>
    <lineage>
        <taxon>Bacteria</taxon>
        <taxon>Bacillati</taxon>
        <taxon>Bacillota</taxon>
        <taxon>Bacilli</taxon>
        <taxon>Lactobacillales</taxon>
        <taxon>Lactobacillaceae</taxon>
        <taxon>Apilactobacillus</taxon>
    </lineage>
</organism>
<dbReference type="Pfam" id="PF00702">
    <property type="entry name" value="Hydrolase"/>
    <property type="match status" value="1"/>
</dbReference>
<keyword evidence="9" id="KW-1278">Translocase</keyword>
<dbReference type="InterPro" id="IPR018303">
    <property type="entry name" value="ATPase_P-typ_P_site"/>
</dbReference>
<evidence type="ECO:0000256" key="6">
    <source>
        <dbReference type="ARBA" id="ARBA00022741"/>
    </source>
</evidence>
<evidence type="ECO:0000256" key="7">
    <source>
        <dbReference type="ARBA" id="ARBA00022796"/>
    </source>
</evidence>
<dbReference type="PRINTS" id="PR00119">
    <property type="entry name" value="CATATPASE"/>
</dbReference>
<comment type="caution">
    <text evidence="16">The sequence shown here is derived from an EMBL/GenBank/DDBJ whole genome shotgun (WGS) entry which is preliminary data.</text>
</comment>
<reference evidence="16 17" key="1">
    <citation type="submission" date="2021-11" db="EMBL/GenBank/DDBJ databases">
        <title>Comparative genomics of bee honey and flower isolates.</title>
        <authorList>
            <person name="Bechtner J.D."/>
            <person name="Gallus M.K."/>
            <person name="Ehrmann M."/>
        </authorList>
    </citation>
    <scope>NUCLEOTIDE SEQUENCE [LARGE SCALE GENOMIC DNA]</scope>
    <source>
        <strain evidence="16 17">M161</strain>
    </source>
</reference>
<name>A0ABT0I2N4_9LACO</name>
<evidence type="ECO:0000256" key="11">
    <source>
        <dbReference type="ARBA" id="ARBA00023008"/>
    </source>
</evidence>
<evidence type="ECO:0000256" key="2">
    <source>
        <dbReference type="ARBA" id="ARBA00006024"/>
    </source>
</evidence>
<dbReference type="Gene3D" id="2.70.150.10">
    <property type="entry name" value="Calcium-transporting ATPase, cytoplasmic transduction domain A"/>
    <property type="match status" value="1"/>
</dbReference>
<keyword evidence="11" id="KW-0186">Copper</keyword>
<dbReference type="InterPro" id="IPR023214">
    <property type="entry name" value="HAD_sf"/>
</dbReference>
<keyword evidence="12 14" id="KW-0472">Membrane</keyword>
<dbReference type="SFLD" id="SFLDF00027">
    <property type="entry name" value="p-type_atpase"/>
    <property type="match status" value="1"/>
</dbReference>
<evidence type="ECO:0000256" key="13">
    <source>
        <dbReference type="ARBA" id="ARBA00049289"/>
    </source>
</evidence>
<comment type="catalytic activity">
    <reaction evidence="13">
        <text>Cu(+)(in) + ATP + H2O = Cu(+)(out) + ADP + phosphate + H(+)</text>
        <dbReference type="Rhea" id="RHEA:25792"/>
        <dbReference type="ChEBI" id="CHEBI:15377"/>
        <dbReference type="ChEBI" id="CHEBI:15378"/>
        <dbReference type="ChEBI" id="CHEBI:30616"/>
        <dbReference type="ChEBI" id="CHEBI:43474"/>
        <dbReference type="ChEBI" id="CHEBI:49552"/>
        <dbReference type="ChEBI" id="CHEBI:456216"/>
        <dbReference type="EC" id="7.2.2.8"/>
    </reaction>
</comment>
<sequence>MSHDHMHHNHMEQNHMHHNMKMDNCDMHNMHENHMQENHSDMMMHGGHMMHMGNLKRKFWISLILMISILIMSPMMGAKLPFQVTFAGSDYIVAILSTILFVYGGKPFFSGAKGEFSSKKPGMMSLIALGITVAYLYSIYAVLVNNIFTTLGPVNDFFWELSTLIVIMLLGHQIEMSSVSNAGSAVNSLAKLLPDNAHLVDGDDIRDISVNEIKNDQVLLVKSGEKIPADGVIKKGTTFVNESFITGESTKVAKKVDDKVIGGSINHSGSIEILVTGTGNNGYLSKVMQMVQDAQNSKSKSEDLANQVAGYLFYAAIAVALIALVAWLPVQGINFTLPIIVSVLIIACPHALGLAIPLITSRSTSIAATNGLLIRNRASLEKVNQIKYAFMDKTGTLTAGDFKVNVIQSFKDDFSEDQLLQIAASLEAESNHPLAKGITDLATSKNIKNLKVDNLQQISGAGLSGTINAQAYKLVSEKYLKNNDLAIPTYTDSPEDTISYLVENNQVVGMIAEGDSIKAGSKAMIDFLKSNGIEPVMLTGDNRKAAKKVAQILNINDYKSELLPENKQEIVKTYQAKGKTIFIGDGINDAPSLNQSDIGVAIGSGTDIAIDSADVVLVNSDPKDVINLLKLAKNARRKVIENLWWGAGYNVVALPVAAGILYPFTGFLLDPMLGAVLMSLSTVIVAINAMTLKIK</sequence>
<dbReference type="EMBL" id="JAJIAO010000005">
    <property type="protein sequence ID" value="MCK8624964.1"/>
    <property type="molecule type" value="Genomic_DNA"/>
</dbReference>
<feature type="transmembrane region" description="Helical" evidence="14">
    <location>
        <begin position="124"/>
        <end position="145"/>
    </location>
</feature>
<keyword evidence="17" id="KW-1185">Reference proteome</keyword>
<dbReference type="SUPFAM" id="SSF81653">
    <property type="entry name" value="Calcium ATPase, transduction domain A"/>
    <property type="match status" value="1"/>
</dbReference>
<proteinExistence type="inferred from homology"/>